<dbReference type="InterPro" id="IPR029031">
    <property type="entry name" value="Gingipain_N_sf"/>
</dbReference>
<dbReference type="Proteomes" id="UP001496674">
    <property type="component" value="Chromosome"/>
</dbReference>
<dbReference type="Gene3D" id="2.60.40.4070">
    <property type="match status" value="1"/>
</dbReference>
<evidence type="ECO:0000313" key="4">
    <source>
        <dbReference type="Proteomes" id="UP001496674"/>
    </source>
</evidence>
<accession>A0ABM8ICH5</accession>
<dbReference type="SUPFAM" id="SSF52129">
    <property type="entry name" value="Caspase-like"/>
    <property type="match status" value="1"/>
</dbReference>
<dbReference type="Gene3D" id="3.40.50.10390">
    <property type="entry name" value="Gingipain r, domain 1"/>
    <property type="match status" value="1"/>
</dbReference>
<dbReference type="EMBL" id="AP028055">
    <property type="protein sequence ID" value="BEG99666.1"/>
    <property type="molecule type" value="Genomic_DNA"/>
</dbReference>
<protein>
    <submittedName>
        <fullName evidence="3">Peptidase C25</fullName>
    </submittedName>
</protein>
<evidence type="ECO:0000256" key="1">
    <source>
        <dbReference type="ARBA" id="ARBA00022729"/>
    </source>
</evidence>
<gene>
    <name evidence="3" type="primary">porU</name>
    <name evidence="3" type="ORF">BSYN_19310</name>
</gene>
<sequence length="1241" mass="137546">MKQLSFDDAHYVPGSSLPRYIQNIELGDDYANYTYQVKIEYPEFQLLSKNESALLPVANESLNEYPVPQTRLFVSAKKGILEVSFVPIVYRDKTYQRINSFKLTLVKTPIIQKRTASKRHSFITNSVLATGKWVKIRIAESGVYKITNAELTKMGFTNPAKVRLYGYGGALLPESFTQTKNDDLPEVPLWREKDYVLFYGRGVVSWDATSALSRFMHTDNYYSSYGYYFLSEGEETPISFPVQESLSSDNATIVNSFDDYALYEKDVYNWTSSGRELYDSYDYISGNKKSYTFTLPGITNEDAYCTVAFAARTSAVSSVSVDINGTGRGQFAISPTPSGDSYCKAQPGSGTLLWSGDKSEQTTVTLTHTRESGASGRLNYIQLNYRRNLSLYGSYTAFRDASSLGKTVTYKLSGANSNVKIWDVTDVGDYKQVNGSLANGTYSVTVDNSSLRELVAVDVTGAAFKSVEVVGPVSSQNLHALQQCDMVIIVPSNGAFLSQAERLAEAHRTKDGMIVHVLKADQVYNEFSSGTPDVTAYRWLMKMFYDRAVSSESANKLPRYLLLFGDCSWDNRMITPSWQGYSPDDFLLCYQSKNSTWETYSYVTDDYMGVLDDSEGTSLEYDGMDIGVGRFPVRTITDASRMVDKTIAYMNNKELAPWKNTLCFAADDGDNNLHMSQAEELAGKIERLYPEYQVNRIYQDAYKWETTATGHTYKQATKRLLELFKEGMFVVNYTGHGGPGGWSAENLLTSSDIIGLNSPKLPLWITATCDFCRYDDVSTSAGELAFLNEKGGAIGLFTTSRVVYAQNNSNLNKVICNYLFSKQNGNRLRLGDIMRLSKCDPNLSGDLNKLKFSLIGDPALMLTYPDCKIVVDKFNGKEASASDISIKAGGKVTVEGRVTDNDGNTLTDFNGKVYPTVFDNKESVTTLNNDGTGRIPDPNNLGETIPGGFTFSQRVKKLFSGSDSIKSGNFTFNFPVPKDINYSDLQGLVNLYAADGTTGREANGAYSNFLIGGTESGMENADTLGPKINLYLNTPDFVYGGKTNETPYLVAELEDKDGINTVGNGIGHDIVVMIDNSPAYTYVLNNYYESYFGDFTKGQVRYGFSALPEGKHTLFFRAWDILNNSSSTSLEFEVVKGLSPDLFNVVCTKSPARENTTFVLSHDRPESNIDVKLMVYDFSGRVMWTHTESGMSANSYYYVDWNLTSNGGQRLAPGVYLFRASISSGGSKTDSSAGKIVILAQ</sequence>
<name>A0ABM8ICH5_9BACE</name>
<dbReference type="Pfam" id="PF01364">
    <property type="entry name" value="Peptidase_C25"/>
    <property type="match status" value="1"/>
</dbReference>
<keyword evidence="4" id="KW-1185">Reference proteome</keyword>
<dbReference type="InterPro" id="IPR029030">
    <property type="entry name" value="Caspase-like_dom_sf"/>
</dbReference>
<organism evidence="3 4">
    <name type="scientific">Bacteroides sedimenti</name>
    <dbReference type="NCBI Taxonomy" id="2136147"/>
    <lineage>
        <taxon>Bacteria</taxon>
        <taxon>Pseudomonadati</taxon>
        <taxon>Bacteroidota</taxon>
        <taxon>Bacteroidia</taxon>
        <taxon>Bacteroidales</taxon>
        <taxon>Bacteroidaceae</taxon>
        <taxon>Bacteroides</taxon>
    </lineage>
</organism>
<reference evidence="3 4" key="1">
    <citation type="submission" date="2023-04" db="EMBL/GenBank/DDBJ databases">
        <title>Draft genome sequence of acteroides sedimenti strain YN3PY1.</title>
        <authorList>
            <person name="Yoshida N."/>
        </authorList>
    </citation>
    <scope>NUCLEOTIDE SEQUENCE [LARGE SCALE GENOMIC DNA]</scope>
    <source>
        <strain evidence="3 4">YN3PY1</strain>
    </source>
</reference>
<dbReference type="CDD" id="cd02258">
    <property type="entry name" value="Peptidase_C25_N"/>
    <property type="match status" value="1"/>
</dbReference>
<dbReference type="NCBIfam" id="NF033707">
    <property type="entry name" value="T9SS_sortase"/>
    <property type="match status" value="1"/>
</dbReference>
<evidence type="ECO:0000259" key="2">
    <source>
        <dbReference type="Pfam" id="PF01364"/>
    </source>
</evidence>
<dbReference type="RefSeq" id="WP_353330380.1">
    <property type="nucleotide sequence ID" value="NZ_AP028055.1"/>
</dbReference>
<dbReference type="InterPro" id="IPR001769">
    <property type="entry name" value="Gingipain"/>
</dbReference>
<feature type="domain" description="Gingipain" evidence="2">
    <location>
        <begin position="486"/>
        <end position="862"/>
    </location>
</feature>
<keyword evidence="1" id="KW-0732">Signal</keyword>
<proteinExistence type="predicted"/>
<evidence type="ECO:0000313" key="3">
    <source>
        <dbReference type="EMBL" id="BEG99666.1"/>
    </source>
</evidence>
<dbReference type="Gene3D" id="3.40.50.1460">
    <property type="match status" value="1"/>
</dbReference>